<dbReference type="PANTHER" id="PTHR45663:SF28">
    <property type="entry name" value="THIOREDOXIN DOMAIN-CONTAINING PROTEIN"/>
    <property type="match status" value="1"/>
</dbReference>
<evidence type="ECO:0000313" key="3">
    <source>
        <dbReference type="EMBL" id="VVB00386.1"/>
    </source>
</evidence>
<dbReference type="CDD" id="cd02947">
    <property type="entry name" value="TRX_family"/>
    <property type="match status" value="2"/>
</dbReference>
<reference evidence="3" key="1">
    <citation type="submission" date="2019-07" db="EMBL/GenBank/DDBJ databases">
        <authorList>
            <person name="Dittberner H."/>
        </authorList>
    </citation>
    <scope>NUCLEOTIDE SEQUENCE [LARGE SCALE GENOMIC DNA]</scope>
</reference>
<dbReference type="EMBL" id="CABITT030000004">
    <property type="protein sequence ID" value="VVB00386.1"/>
    <property type="molecule type" value="Genomic_DNA"/>
</dbReference>
<dbReference type="Pfam" id="PF00085">
    <property type="entry name" value="Thioredoxin"/>
    <property type="match status" value="2"/>
</dbReference>
<dbReference type="GO" id="GO:0005737">
    <property type="term" value="C:cytoplasm"/>
    <property type="evidence" value="ECO:0007669"/>
    <property type="project" value="TreeGrafter"/>
</dbReference>
<dbReference type="SUPFAM" id="SSF52833">
    <property type="entry name" value="Thioredoxin-like"/>
    <property type="match status" value="2"/>
</dbReference>
<accession>A0A565BG86</accession>
<dbReference type="PROSITE" id="PS51352">
    <property type="entry name" value="THIOREDOXIN_2"/>
    <property type="match status" value="1"/>
</dbReference>
<name>A0A565BG86_9BRAS</name>
<evidence type="ECO:0000256" key="1">
    <source>
        <dbReference type="SAM" id="SignalP"/>
    </source>
</evidence>
<feature type="signal peptide" evidence="1">
    <location>
        <begin position="1"/>
        <end position="22"/>
    </location>
</feature>
<keyword evidence="1" id="KW-0732">Signal</keyword>
<keyword evidence="4" id="KW-1185">Reference proteome</keyword>
<dbReference type="InterPro" id="IPR036249">
    <property type="entry name" value="Thioredoxin-like_sf"/>
</dbReference>
<dbReference type="PANTHER" id="PTHR45663">
    <property type="entry name" value="GEO12009P1"/>
    <property type="match status" value="1"/>
</dbReference>
<evidence type="ECO:0000313" key="4">
    <source>
        <dbReference type="Proteomes" id="UP000489600"/>
    </source>
</evidence>
<gene>
    <name evidence="3" type="ORF">ANE_LOCUS10830</name>
</gene>
<comment type="caution">
    <text evidence="3">The sequence shown here is derived from an EMBL/GenBank/DDBJ whole genome shotgun (WGS) entry which is preliminary data.</text>
</comment>
<organism evidence="3 4">
    <name type="scientific">Arabis nemorensis</name>
    <dbReference type="NCBI Taxonomy" id="586526"/>
    <lineage>
        <taxon>Eukaryota</taxon>
        <taxon>Viridiplantae</taxon>
        <taxon>Streptophyta</taxon>
        <taxon>Embryophyta</taxon>
        <taxon>Tracheophyta</taxon>
        <taxon>Spermatophyta</taxon>
        <taxon>Magnoliopsida</taxon>
        <taxon>eudicotyledons</taxon>
        <taxon>Gunneridae</taxon>
        <taxon>Pentapetalae</taxon>
        <taxon>rosids</taxon>
        <taxon>malvids</taxon>
        <taxon>Brassicales</taxon>
        <taxon>Brassicaceae</taxon>
        <taxon>Arabideae</taxon>
        <taxon>Arabis</taxon>
    </lineage>
</organism>
<feature type="domain" description="Thioredoxin" evidence="2">
    <location>
        <begin position="133"/>
        <end position="263"/>
    </location>
</feature>
<evidence type="ECO:0000259" key="2">
    <source>
        <dbReference type="PROSITE" id="PS51352"/>
    </source>
</evidence>
<protein>
    <recommendedName>
        <fullName evidence="2">Thioredoxin domain-containing protein</fullName>
    </recommendedName>
</protein>
<dbReference type="OrthoDB" id="2121326at2759"/>
<dbReference type="GO" id="GO:0015035">
    <property type="term" value="F:protein-disulfide reductase activity"/>
    <property type="evidence" value="ECO:0007669"/>
    <property type="project" value="TreeGrafter"/>
</dbReference>
<dbReference type="Proteomes" id="UP000489600">
    <property type="component" value="Unassembled WGS sequence"/>
</dbReference>
<proteinExistence type="predicted"/>
<dbReference type="InterPro" id="IPR013766">
    <property type="entry name" value="Thioredoxin_domain"/>
</dbReference>
<feature type="chain" id="PRO_5022060168" description="Thioredoxin domain-containing protein" evidence="1">
    <location>
        <begin position="23"/>
        <end position="273"/>
    </location>
</feature>
<dbReference type="AlphaFoldDB" id="A0A565BG86"/>
<dbReference type="Gene3D" id="3.40.30.10">
    <property type="entry name" value="Glutaredoxin"/>
    <property type="match status" value="2"/>
</dbReference>
<sequence>MEKRVLYGLIVMLMYLVDGGSSQGEVKLISEEVTELEQLLNKIQQLTVVAFSSSFCGVRCAILDDQMDQLAKTYGNQITFYKSDISEKASIANLYKVVNVPTLIVFKGGKEIKRLEKDFYWGAVYDLIFKGNLFYSAPAPSESVPPAAPPSENMEEVENLEVILAETELPVVVTVTSLLCGVPCAILKDQMAQLAKTYGNKILLYTTDILENPFFAKLYEVLNVPTVIVFKDGKEIIRFEKLSDWSEVSDLIFESSILDSAPPPSDSSPALNQ</sequence>